<feature type="domain" description="NAD(P)-binding" evidence="1">
    <location>
        <begin position="29"/>
        <end position="209"/>
    </location>
</feature>
<evidence type="ECO:0000313" key="2">
    <source>
        <dbReference type="EMBL" id="KRN18587.1"/>
    </source>
</evidence>
<gene>
    <name evidence="2" type="ORF">FD14_GL001912</name>
</gene>
<name>A0A0R2ETR4_9LACO</name>
<reference evidence="2 3" key="1">
    <citation type="journal article" date="2015" name="Genome Announc.">
        <title>Expanding the biotechnology potential of lactobacilli through comparative genomics of 213 strains and associated genera.</title>
        <authorList>
            <person name="Sun Z."/>
            <person name="Harris H.M."/>
            <person name="McCann A."/>
            <person name="Guo C."/>
            <person name="Argimon S."/>
            <person name="Zhang W."/>
            <person name="Yang X."/>
            <person name="Jeffery I.B."/>
            <person name="Cooney J.C."/>
            <person name="Kagawa T.F."/>
            <person name="Liu W."/>
            <person name="Song Y."/>
            <person name="Salvetti E."/>
            <person name="Wrobel A."/>
            <person name="Rasinkangas P."/>
            <person name="Parkhill J."/>
            <person name="Rea M.C."/>
            <person name="O'Sullivan O."/>
            <person name="Ritari J."/>
            <person name="Douillard F.P."/>
            <person name="Paul Ross R."/>
            <person name="Yang R."/>
            <person name="Briner A.E."/>
            <person name="Felis G.E."/>
            <person name="de Vos W.M."/>
            <person name="Barrangou R."/>
            <person name="Klaenhammer T.R."/>
            <person name="Caufield P.W."/>
            <person name="Cui Y."/>
            <person name="Zhang H."/>
            <person name="O'Toole P.W."/>
        </authorList>
    </citation>
    <scope>NUCLEOTIDE SEQUENCE [LARGE SCALE GENOMIC DNA]</scope>
    <source>
        <strain evidence="2 3">DSM 23365</strain>
    </source>
</reference>
<evidence type="ECO:0000313" key="3">
    <source>
        <dbReference type="Proteomes" id="UP000051442"/>
    </source>
</evidence>
<dbReference type="EMBL" id="AYZM01000148">
    <property type="protein sequence ID" value="KRN18587.1"/>
    <property type="molecule type" value="Genomic_DNA"/>
</dbReference>
<accession>A0A0R2ETR4</accession>
<keyword evidence="3" id="KW-1185">Reference proteome</keyword>
<dbReference type="InterPro" id="IPR051606">
    <property type="entry name" value="Polyketide_Oxido-like"/>
</dbReference>
<dbReference type="InterPro" id="IPR036291">
    <property type="entry name" value="NAD(P)-bd_dom_sf"/>
</dbReference>
<proteinExistence type="predicted"/>
<evidence type="ECO:0000259" key="1">
    <source>
        <dbReference type="Pfam" id="PF13460"/>
    </source>
</evidence>
<dbReference type="GO" id="GO:0042602">
    <property type="term" value="F:riboflavin reductase (NADPH) activity"/>
    <property type="evidence" value="ECO:0007669"/>
    <property type="project" value="TreeGrafter"/>
</dbReference>
<dbReference type="PANTHER" id="PTHR43355">
    <property type="entry name" value="FLAVIN REDUCTASE (NADPH)"/>
    <property type="match status" value="1"/>
</dbReference>
<dbReference type="PATRIC" id="fig|1423804.4.peg.2074"/>
<dbReference type="GO" id="GO:0004074">
    <property type="term" value="F:biliverdin reductase [NAD(P)H] activity"/>
    <property type="evidence" value="ECO:0007669"/>
    <property type="project" value="TreeGrafter"/>
</dbReference>
<dbReference type="SUPFAM" id="SSF51735">
    <property type="entry name" value="NAD(P)-binding Rossmann-fold domains"/>
    <property type="match status" value="1"/>
</dbReference>
<dbReference type="Proteomes" id="UP000051442">
    <property type="component" value="Unassembled WGS sequence"/>
</dbReference>
<dbReference type="Pfam" id="PF13460">
    <property type="entry name" value="NAD_binding_10"/>
    <property type="match status" value="1"/>
</dbReference>
<dbReference type="Gene3D" id="3.40.50.720">
    <property type="entry name" value="NAD(P)-binding Rossmann-like Domain"/>
    <property type="match status" value="1"/>
</dbReference>
<comment type="caution">
    <text evidence="2">The sequence shown here is derived from an EMBL/GenBank/DDBJ whole genome shotgun (WGS) entry which is preliminary data.</text>
</comment>
<organism evidence="2 3">
    <name type="scientific">Secundilactobacillus similis DSM 23365 = JCM 2765</name>
    <dbReference type="NCBI Taxonomy" id="1423804"/>
    <lineage>
        <taxon>Bacteria</taxon>
        <taxon>Bacillati</taxon>
        <taxon>Bacillota</taxon>
        <taxon>Bacilli</taxon>
        <taxon>Lactobacillales</taxon>
        <taxon>Lactobacillaceae</taxon>
        <taxon>Secundilactobacillus</taxon>
    </lineage>
</organism>
<sequence>MSSPSTRPLKHNLLLLRKETTMKKVILLGATSNISRYLIPLLLQSRDIELRLFARQATRRLVAYAQNPQVTLIDGNWNNEHDLLSAIAGTDIVYLATGHFAEANQRIVRVMTQAHVHRIIIAGGLGIYDEVAGKFGAWNARMMGDYTEIKRAASVFDQSELDYTFLRMAWLYNNDEHLDYKIIPKGEAFVDTQVTRQAVARLIREIILKPTLYKKTSIGVAEPNTAWGKPSFY</sequence>
<dbReference type="STRING" id="1423804.FD14_GL001912"/>
<dbReference type="AlphaFoldDB" id="A0A0R2ETR4"/>
<dbReference type="PANTHER" id="PTHR43355:SF2">
    <property type="entry name" value="FLAVIN REDUCTASE (NADPH)"/>
    <property type="match status" value="1"/>
</dbReference>
<protein>
    <submittedName>
        <fullName evidence="2">Oxidoreductase</fullName>
    </submittedName>
</protein>
<dbReference type="InterPro" id="IPR016040">
    <property type="entry name" value="NAD(P)-bd_dom"/>
</dbReference>